<dbReference type="AlphaFoldDB" id="A0A5N6PYG4"/>
<accession>A0A5N6PYG4</accession>
<comment type="caution">
    <text evidence="2">The sequence shown here is derived from an EMBL/GenBank/DDBJ whole genome shotgun (WGS) entry which is preliminary data.</text>
</comment>
<dbReference type="Proteomes" id="UP000326396">
    <property type="component" value="Linkage Group LG1"/>
</dbReference>
<name>A0A5N6PYG4_9ASTR</name>
<sequence>MQFQGTHTDPFLLLYYTCILGETHPAALNQKQPPRQQQRRTTSNPHSSSNNRARDAQLPVKQHPPSLLPCFLKDNTPLLPLLNTAQTAGRSKNRTRAGTGITILTVLKILNTVHFLSCSNYFSTAFPDSTSSLGQRKS</sequence>
<gene>
    <name evidence="2" type="ORF">E3N88_00279</name>
</gene>
<feature type="region of interest" description="Disordered" evidence="1">
    <location>
        <begin position="27"/>
        <end position="63"/>
    </location>
</feature>
<protein>
    <submittedName>
        <fullName evidence="2">Uncharacterized protein</fullName>
    </submittedName>
</protein>
<feature type="compositionally biased region" description="Polar residues" evidence="1">
    <location>
        <begin position="41"/>
        <end position="51"/>
    </location>
</feature>
<evidence type="ECO:0000313" key="3">
    <source>
        <dbReference type="Proteomes" id="UP000326396"/>
    </source>
</evidence>
<evidence type="ECO:0000313" key="2">
    <source>
        <dbReference type="EMBL" id="KAD7477143.1"/>
    </source>
</evidence>
<reference evidence="2 3" key="1">
    <citation type="submission" date="2019-05" db="EMBL/GenBank/DDBJ databases">
        <title>Mikania micrantha, genome provides insights into the molecular mechanism of rapid growth.</title>
        <authorList>
            <person name="Liu B."/>
        </authorList>
    </citation>
    <scope>NUCLEOTIDE SEQUENCE [LARGE SCALE GENOMIC DNA]</scope>
    <source>
        <strain evidence="2">NLD-2019</strain>
        <tissue evidence="2">Leaf</tissue>
    </source>
</reference>
<dbReference type="EMBL" id="SZYD01000001">
    <property type="protein sequence ID" value="KAD7477143.1"/>
    <property type="molecule type" value="Genomic_DNA"/>
</dbReference>
<keyword evidence="3" id="KW-1185">Reference proteome</keyword>
<evidence type="ECO:0000256" key="1">
    <source>
        <dbReference type="SAM" id="MobiDB-lite"/>
    </source>
</evidence>
<proteinExistence type="predicted"/>
<feature type="compositionally biased region" description="Low complexity" evidence="1">
    <location>
        <begin position="30"/>
        <end position="40"/>
    </location>
</feature>
<organism evidence="2 3">
    <name type="scientific">Mikania micrantha</name>
    <name type="common">bitter vine</name>
    <dbReference type="NCBI Taxonomy" id="192012"/>
    <lineage>
        <taxon>Eukaryota</taxon>
        <taxon>Viridiplantae</taxon>
        <taxon>Streptophyta</taxon>
        <taxon>Embryophyta</taxon>
        <taxon>Tracheophyta</taxon>
        <taxon>Spermatophyta</taxon>
        <taxon>Magnoliopsida</taxon>
        <taxon>eudicotyledons</taxon>
        <taxon>Gunneridae</taxon>
        <taxon>Pentapetalae</taxon>
        <taxon>asterids</taxon>
        <taxon>campanulids</taxon>
        <taxon>Asterales</taxon>
        <taxon>Asteraceae</taxon>
        <taxon>Asteroideae</taxon>
        <taxon>Heliantheae alliance</taxon>
        <taxon>Eupatorieae</taxon>
        <taxon>Mikania</taxon>
    </lineage>
</organism>